<evidence type="ECO:0000313" key="16">
    <source>
        <dbReference type="Proteomes" id="UP000177953"/>
    </source>
</evidence>
<keyword evidence="7 13" id="KW-0378">Hydrolase</keyword>
<comment type="catalytic activity">
    <reaction evidence="12 13">
        <text>Endonucleolytic cleavage at a junction such as a reciprocal single-stranded crossover between two homologous DNA duplexes (Holliday junction).</text>
        <dbReference type="EC" id="3.1.21.10"/>
    </reaction>
</comment>
<organism evidence="15 16">
    <name type="scientific">Candidatus Magasanikbacteria bacterium RIFCSPHIGHO2_01_FULL_47_8</name>
    <dbReference type="NCBI Taxonomy" id="1798673"/>
    <lineage>
        <taxon>Bacteria</taxon>
        <taxon>Candidatus Magasanikiibacteriota</taxon>
    </lineage>
</organism>
<dbReference type="FunFam" id="3.30.420.10:FF:000002">
    <property type="entry name" value="Crossover junction endodeoxyribonuclease RuvC"/>
    <property type="match status" value="1"/>
</dbReference>
<keyword evidence="6 13" id="KW-0227">DNA damage</keyword>
<dbReference type="EC" id="3.1.21.10" evidence="13 14"/>
<dbReference type="PRINTS" id="PR00696">
    <property type="entry name" value="RSOLVASERUVC"/>
</dbReference>
<dbReference type="PANTHER" id="PTHR30194">
    <property type="entry name" value="CROSSOVER JUNCTION ENDODEOXYRIBONUCLEASE RUVC"/>
    <property type="match status" value="1"/>
</dbReference>
<name>A0A1F6MD29_9BACT</name>
<feature type="binding site" evidence="13">
    <location>
        <position position="7"/>
    </location>
    <ligand>
        <name>Mg(2+)</name>
        <dbReference type="ChEBI" id="CHEBI:18420"/>
        <label>1</label>
    </ligand>
</feature>
<dbReference type="AlphaFoldDB" id="A0A1F6MD29"/>
<comment type="caution">
    <text evidence="15">The sequence shown here is derived from an EMBL/GenBank/DDBJ whole genome shotgun (WGS) entry which is preliminary data.</text>
</comment>
<evidence type="ECO:0000256" key="5">
    <source>
        <dbReference type="ARBA" id="ARBA00022759"/>
    </source>
</evidence>
<keyword evidence="5 13" id="KW-0255">Endonuclease</keyword>
<dbReference type="EMBL" id="MFPU01000039">
    <property type="protein sequence ID" value="OGH69458.1"/>
    <property type="molecule type" value="Genomic_DNA"/>
</dbReference>
<dbReference type="NCBIfam" id="NF000711">
    <property type="entry name" value="PRK00039.2-1"/>
    <property type="match status" value="1"/>
</dbReference>
<keyword evidence="9 13" id="KW-0238">DNA-binding</keyword>
<dbReference type="GO" id="GO:0005737">
    <property type="term" value="C:cytoplasm"/>
    <property type="evidence" value="ECO:0007669"/>
    <property type="project" value="UniProtKB-SubCell"/>
</dbReference>
<feature type="binding site" evidence="13">
    <location>
        <position position="141"/>
    </location>
    <ligand>
        <name>Mg(2+)</name>
        <dbReference type="ChEBI" id="CHEBI:18420"/>
        <label>1</label>
    </ligand>
</feature>
<dbReference type="HAMAP" id="MF_00034">
    <property type="entry name" value="RuvC"/>
    <property type="match status" value="1"/>
</dbReference>
<dbReference type="GO" id="GO:0000287">
    <property type="term" value="F:magnesium ion binding"/>
    <property type="evidence" value="ECO:0007669"/>
    <property type="project" value="UniProtKB-UniRule"/>
</dbReference>
<keyword evidence="11 13" id="KW-0234">DNA repair</keyword>
<dbReference type="PROSITE" id="PS01321">
    <property type="entry name" value="RUVC"/>
    <property type="match status" value="1"/>
</dbReference>
<evidence type="ECO:0000313" key="15">
    <source>
        <dbReference type="EMBL" id="OGH69458.1"/>
    </source>
</evidence>
<dbReference type="SUPFAM" id="SSF53098">
    <property type="entry name" value="Ribonuclease H-like"/>
    <property type="match status" value="1"/>
</dbReference>
<evidence type="ECO:0000256" key="2">
    <source>
        <dbReference type="ARBA" id="ARBA00022490"/>
    </source>
</evidence>
<keyword evidence="3 13" id="KW-0540">Nuclease</keyword>
<dbReference type="InterPro" id="IPR036397">
    <property type="entry name" value="RNaseH_sf"/>
</dbReference>
<evidence type="ECO:0000256" key="12">
    <source>
        <dbReference type="ARBA" id="ARBA00029354"/>
    </source>
</evidence>
<feature type="binding site" evidence="13">
    <location>
        <position position="68"/>
    </location>
    <ligand>
        <name>Mg(2+)</name>
        <dbReference type="ChEBI" id="CHEBI:18420"/>
        <label>2</label>
    </ligand>
</feature>
<accession>A0A1F6MD29</accession>
<evidence type="ECO:0000256" key="4">
    <source>
        <dbReference type="ARBA" id="ARBA00022723"/>
    </source>
</evidence>
<dbReference type="Gene3D" id="3.30.420.10">
    <property type="entry name" value="Ribonuclease H-like superfamily/Ribonuclease H"/>
    <property type="match status" value="1"/>
</dbReference>
<evidence type="ECO:0000256" key="6">
    <source>
        <dbReference type="ARBA" id="ARBA00022763"/>
    </source>
</evidence>
<feature type="active site" evidence="13">
    <location>
        <position position="7"/>
    </location>
</feature>
<dbReference type="NCBIfam" id="TIGR00228">
    <property type="entry name" value="ruvC"/>
    <property type="match status" value="1"/>
</dbReference>
<evidence type="ECO:0000256" key="1">
    <source>
        <dbReference type="ARBA" id="ARBA00009518"/>
    </source>
</evidence>
<proteinExistence type="inferred from homology"/>
<dbReference type="InterPro" id="IPR002176">
    <property type="entry name" value="X-over_junc_endoDNase_RuvC"/>
</dbReference>
<protein>
    <recommendedName>
        <fullName evidence="13 14">Crossover junction endodeoxyribonuclease RuvC</fullName>
        <ecNumber evidence="13 14">3.1.21.10</ecNumber>
    </recommendedName>
    <alternativeName>
        <fullName evidence="13">Holliday junction nuclease RuvC</fullName>
    </alternativeName>
    <alternativeName>
        <fullName evidence="13">Holliday junction resolvase RuvC</fullName>
    </alternativeName>
</protein>
<evidence type="ECO:0000256" key="7">
    <source>
        <dbReference type="ARBA" id="ARBA00022801"/>
    </source>
</evidence>
<evidence type="ECO:0000256" key="3">
    <source>
        <dbReference type="ARBA" id="ARBA00022722"/>
    </source>
</evidence>
<comment type="function">
    <text evidence="13">The RuvA-RuvB-RuvC complex processes Holliday junction (HJ) DNA during genetic recombination and DNA repair. Endonuclease that resolves HJ intermediates. Cleaves cruciform DNA by making single-stranded nicks across the HJ at symmetrical positions within the homologous arms, yielding a 5'-phosphate and a 3'-hydroxyl group; requires a central core of homology in the junction. The consensus cleavage sequence is 5'-(A/T)TT(C/G)-3'. Cleavage occurs on the 3'-side of the TT dinucleotide at the point of strand exchange. HJ branch migration catalyzed by RuvA-RuvB allows RuvC to scan DNA until it finds its consensus sequence, where it cleaves and resolves the cruciform DNA.</text>
</comment>
<sequence>MIILGLDPGTATTGYGIIERDARGTLRPIEFGCIQTPSGIEQAARLKQLRDNLLELINKHKPQHAGIEQLFFTNNAKTVMHVSQARGVALEALYSSNILIGEYTPLQVKQAVTGYGKADKMQVQKMVKTLLKLEQIPKPDDAADALAIAICRANTFLPHQTSRYFHD</sequence>
<dbReference type="GO" id="GO:0048476">
    <property type="term" value="C:Holliday junction resolvase complex"/>
    <property type="evidence" value="ECO:0007669"/>
    <property type="project" value="UniProtKB-UniRule"/>
</dbReference>
<dbReference type="GO" id="GO:0006310">
    <property type="term" value="P:DNA recombination"/>
    <property type="evidence" value="ECO:0007669"/>
    <property type="project" value="UniProtKB-UniRule"/>
</dbReference>
<dbReference type="InterPro" id="IPR020563">
    <property type="entry name" value="X-over_junc_endoDNase_Mg_BS"/>
</dbReference>
<dbReference type="GO" id="GO:0008821">
    <property type="term" value="F:crossover junction DNA endonuclease activity"/>
    <property type="evidence" value="ECO:0007669"/>
    <property type="project" value="UniProtKB-UniRule"/>
</dbReference>
<evidence type="ECO:0000256" key="11">
    <source>
        <dbReference type="ARBA" id="ARBA00023204"/>
    </source>
</evidence>
<evidence type="ECO:0000256" key="9">
    <source>
        <dbReference type="ARBA" id="ARBA00023125"/>
    </source>
</evidence>
<dbReference type="PANTHER" id="PTHR30194:SF3">
    <property type="entry name" value="CROSSOVER JUNCTION ENDODEOXYRIBONUCLEASE RUVC"/>
    <property type="match status" value="1"/>
</dbReference>
<dbReference type="GO" id="GO:0003677">
    <property type="term" value="F:DNA binding"/>
    <property type="evidence" value="ECO:0007669"/>
    <property type="project" value="UniProtKB-KW"/>
</dbReference>
<dbReference type="GO" id="GO:0006281">
    <property type="term" value="P:DNA repair"/>
    <property type="evidence" value="ECO:0007669"/>
    <property type="project" value="UniProtKB-UniRule"/>
</dbReference>
<reference evidence="15 16" key="1">
    <citation type="journal article" date="2016" name="Nat. Commun.">
        <title>Thousands of microbial genomes shed light on interconnected biogeochemical processes in an aquifer system.</title>
        <authorList>
            <person name="Anantharaman K."/>
            <person name="Brown C.T."/>
            <person name="Hug L.A."/>
            <person name="Sharon I."/>
            <person name="Castelle C.J."/>
            <person name="Probst A.J."/>
            <person name="Thomas B.C."/>
            <person name="Singh A."/>
            <person name="Wilkins M.J."/>
            <person name="Karaoz U."/>
            <person name="Brodie E.L."/>
            <person name="Williams K.H."/>
            <person name="Hubbard S.S."/>
            <person name="Banfield J.F."/>
        </authorList>
    </citation>
    <scope>NUCLEOTIDE SEQUENCE [LARGE SCALE GENOMIC DNA]</scope>
</reference>
<comment type="subunit">
    <text evidence="13">Homodimer which binds Holliday junction (HJ) DNA. The HJ becomes 2-fold symmetrical on binding to RuvC with unstacked arms; it has a different conformation from HJ DNA in complex with RuvA. In the full resolvosome a probable DNA-RuvA(4)-RuvB(12)-RuvC(2) complex forms which resolves the HJ.</text>
</comment>
<gene>
    <name evidence="13" type="primary">ruvC</name>
    <name evidence="15" type="ORF">A2754_00910</name>
</gene>
<evidence type="ECO:0000256" key="8">
    <source>
        <dbReference type="ARBA" id="ARBA00022842"/>
    </source>
</evidence>
<evidence type="ECO:0000256" key="13">
    <source>
        <dbReference type="HAMAP-Rule" id="MF_00034"/>
    </source>
</evidence>
<keyword evidence="4 13" id="KW-0479">Metal-binding</keyword>
<feature type="active site" evidence="13">
    <location>
        <position position="68"/>
    </location>
</feature>
<keyword evidence="8 13" id="KW-0460">Magnesium</keyword>
<dbReference type="Proteomes" id="UP000177953">
    <property type="component" value="Unassembled WGS sequence"/>
</dbReference>
<comment type="cofactor">
    <cofactor evidence="13">
        <name>Mg(2+)</name>
        <dbReference type="ChEBI" id="CHEBI:18420"/>
    </cofactor>
    <text evidence="13">Binds 2 Mg(2+) ion per subunit.</text>
</comment>
<feature type="active site" evidence="13">
    <location>
        <position position="141"/>
    </location>
</feature>
<evidence type="ECO:0000256" key="10">
    <source>
        <dbReference type="ARBA" id="ARBA00023172"/>
    </source>
</evidence>
<dbReference type="InterPro" id="IPR012337">
    <property type="entry name" value="RNaseH-like_sf"/>
</dbReference>
<keyword evidence="2 13" id="KW-0963">Cytoplasm</keyword>
<comment type="subcellular location">
    <subcellularLocation>
        <location evidence="13">Cytoplasm</location>
    </subcellularLocation>
</comment>
<keyword evidence="10 13" id="KW-0233">DNA recombination</keyword>
<dbReference type="CDD" id="cd16962">
    <property type="entry name" value="RuvC"/>
    <property type="match status" value="1"/>
</dbReference>
<evidence type="ECO:0000256" key="14">
    <source>
        <dbReference type="NCBIfam" id="TIGR00228"/>
    </source>
</evidence>
<dbReference type="Pfam" id="PF02075">
    <property type="entry name" value="RuvC"/>
    <property type="match status" value="1"/>
</dbReference>
<comment type="similarity">
    <text evidence="1 13">Belongs to the RuvC family.</text>
</comment>